<dbReference type="PANTHER" id="PTHR46732:SF8">
    <property type="entry name" value="ATP-DEPENDENT PROTEASE LA (LON) DOMAIN PROTEIN"/>
    <property type="match status" value="1"/>
</dbReference>
<dbReference type="EMBL" id="CP046052">
    <property type="protein sequence ID" value="QGM46197.1"/>
    <property type="molecule type" value="Genomic_DNA"/>
</dbReference>
<dbReference type="InterPro" id="IPR046336">
    <property type="entry name" value="Lon_prtase_N_sf"/>
</dbReference>
<evidence type="ECO:0000313" key="3">
    <source>
        <dbReference type="Proteomes" id="UP000309061"/>
    </source>
</evidence>
<keyword evidence="3" id="KW-1185">Reference proteome</keyword>
<dbReference type="PROSITE" id="PS51787">
    <property type="entry name" value="LON_N"/>
    <property type="match status" value="1"/>
</dbReference>
<protein>
    <submittedName>
        <fullName evidence="2">Peptidase S16</fullName>
    </submittedName>
</protein>
<dbReference type="PANTHER" id="PTHR46732">
    <property type="entry name" value="ATP-DEPENDENT PROTEASE LA (LON) DOMAIN PROTEIN"/>
    <property type="match status" value="1"/>
</dbReference>
<sequence>MCMNKQYVSIDQLPATLRVFPLAGALLLPRGDLPLNIFEPRYLAMVDSAIASDRLIGMVQPLATLGPQGLHQIGCAGRLTHFSETGDGRYLITLTGVCRFKIIGERNDGAPFRSCDVVYNPFIHDLEPGAGEQAVDRVRMTDMLRKFAAASQLEVDWASIDAAPTETLVNALAMMCPFGPQEKQSLLEAVDLKTRAETLICLAQFDLAQGRRAAPGGGGGQFH</sequence>
<dbReference type="Proteomes" id="UP000309061">
    <property type="component" value="Chromosome"/>
</dbReference>
<evidence type="ECO:0000313" key="2">
    <source>
        <dbReference type="EMBL" id="QGM46197.1"/>
    </source>
</evidence>
<dbReference type="OrthoDB" id="9806457at2"/>
<dbReference type="SUPFAM" id="SSF88697">
    <property type="entry name" value="PUA domain-like"/>
    <property type="match status" value="1"/>
</dbReference>
<name>A0A6B8KEU0_9HYPH</name>
<dbReference type="AlphaFoldDB" id="A0A6B8KEU0"/>
<dbReference type="Gene3D" id="2.30.130.40">
    <property type="entry name" value="LON domain-like"/>
    <property type="match status" value="1"/>
</dbReference>
<dbReference type="Pfam" id="PF02190">
    <property type="entry name" value="LON_substr_bdg"/>
    <property type="match status" value="1"/>
</dbReference>
<dbReference type="SMART" id="SM00464">
    <property type="entry name" value="LON"/>
    <property type="match status" value="1"/>
</dbReference>
<proteinExistence type="predicted"/>
<accession>A0A6B8KEU0</accession>
<reference evidence="2 3" key="1">
    <citation type="submission" date="2019-11" db="EMBL/GenBank/DDBJ databases">
        <title>The genome sequence of Methylocystis heyeri.</title>
        <authorList>
            <person name="Oshkin I.Y."/>
            <person name="Miroshnikov K."/>
            <person name="Dedysh S.N."/>
        </authorList>
    </citation>
    <scope>NUCLEOTIDE SEQUENCE [LARGE SCALE GENOMIC DNA]</scope>
    <source>
        <strain evidence="2 3">H2</strain>
    </source>
</reference>
<dbReference type="RefSeq" id="WP_136496451.1">
    <property type="nucleotide sequence ID" value="NZ_CP046052.1"/>
</dbReference>
<dbReference type="InterPro" id="IPR003111">
    <property type="entry name" value="Lon_prtase_N"/>
</dbReference>
<feature type="domain" description="Lon N-terminal" evidence="1">
    <location>
        <begin position="17"/>
        <end position="207"/>
    </location>
</feature>
<gene>
    <name evidence="2" type="ORF">H2LOC_011090</name>
</gene>
<dbReference type="InterPro" id="IPR015947">
    <property type="entry name" value="PUA-like_sf"/>
</dbReference>
<dbReference type="KEGG" id="mhey:H2LOC_011090"/>
<organism evidence="2 3">
    <name type="scientific">Methylocystis heyeri</name>
    <dbReference type="NCBI Taxonomy" id="391905"/>
    <lineage>
        <taxon>Bacteria</taxon>
        <taxon>Pseudomonadati</taxon>
        <taxon>Pseudomonadota</taxon>
        <taxon>Alphaproteobacteria</taxon>
        <taxon>Hyphomicrobiales</taxon>
        <taxon>Methylocystaceae</taxon>
        <taxon>Methylocystis</taxon>
    </lineage>
</organism>
<evidence type="ECO:0000259" key="1">
    <source>
        <dbReference type="PROSITE" id="PS51787"/>
    </source>
</evidence>